<dbReference type="GeneID" id="6759178"/>
<dbReference type="GO" id="GO:0008270">
    <property type="term" value="F:zinc ion binding"/>
    <property type="evidence" value="ECO:0007669"/>
    <property type="project" value="UniProtKB-KW"/>
</dbReference>
<keyword evidence="7" id="KW-0677">Repeat</keyword>
<feature type="compositionally biased region" description="Basic and acidic residues" evidence="14">
    <location>
        <begin position="1"/>
        <end position="16"/>
    </location>
</feature>
<evidence type="ECO:0000256" key="3">
    <source>
        <dbReference type="ARBA" id="ARBA00022603"/>
    </source>
</evidence>
<dbReference type="SMART" id="SM00541">
    <property type="entry name" value="FYRN"/>
    <property type="match status" value="1"/>
</dbReference>
<dbReference type="Pfam" id="PF13771">
    <property type="entry name" value="zf-HC5HC2H"/>
    <property type="match status" value="1"/>
</dbReference>
<dbReference type="Gene3D" id="2.170.270.10">
    <property type="entry name" value="SET domain"/>
    <property type="match status" value="1"/>
</dbReference>
<dbReference type="PANTHER" id="PTHR45888">
    <property type="entry name" value="HL01030P-RELATED"/>
    <property type="match status" value="1"/>
</dbReference>
<proteinExistence type="predicted"/>
<keyword evidence="6" id="KW-0479">Metal-binding</keyword>
<dbReference type="eggNOG" id="KOG4443">
    <property type="taxonomic scope" value="Eukaryota"/>
</dbReference>
<dbReference type="InterPro" id="IPR034732">
    <property type="entry name" value="EPHD"/>
</dbReference>
<evidence type="ECO:0000256" key="11">
    <source>
        <dbReference type="ARBA" id="ARBA00023015"/>
    </source>
</evidence>
<dbReference type="GO" id="GO:0006325">
    <property type="term" value="P:chromatin organization"/>
    <property type="evidence" value="ECO:0007669"/>
    <property type="project" value="UniProtKB-KW"/>
</dbReference>
<organism evidence="18 19">
    <name type="scientific">Trichoplax adhaerens</name>
    <name type="common">Trichoplax reptans</name>
    <dbReference type="NCBI Taxonomy" id="10228"/>
    <lineage>
        <taxon>Eukaryota</taxon>
        <taxon>Metazoa</taxon>
        <taxon>Placozoa</taxon>
        <taxon>Uniplacotomia</taxon>
        <taxon>Trichoplacea</taxon>
        <taxon>Trichoplacidae</taxon>
        <taxon>Trichoplax</taxon>
    </lineage>
</organism>
<dbReference type="GO" id="GO:0032259">
    <property type="term" value="P:methylation"/>
    <property type="evidence" value="ECO:0007669"/>
    <property type="project" value="UniProtKB-KW"/>
</dbReference>
<keyword evidence="8" id="KW-0863">Zinc-finger</keyword>
<evidence type="ECO:0008006" key="20">
    <source>
        <dbReference type="Google" id="ProtNLM"/>
    </source>
</evidence>
<dbReference type="SMART" id="SM00542">
    <property type="entry name" value="FYRC"/>
    <property type="match status" value="1"/>
</dbReference>
<dbReference type="GO" id="GO:0005654">
    <property type="term" value="C:nucleoplasm"/>
    <property type="evidence" value="ECO:0007669"/>
    <property type="project" value="UniProtKB-ARBA"/>
</dbReference>
<dbReference type="InterPro" id="IPR001214">
    <property type="entry name" value="SET_dom"/>
</dbReference>
<dbReference type="PROSITE" id="PS51542">
    <property type="entry name" value="FYRN"/>
    <property type="match status" value="1"/>
</dbReference>
<evidence type="ECO:0000313" key="19">
    <source>
        <dbReference type="Proteomes" id="UP000009022"/>
    </source>
</evidence>
<dbReference type="Proteomes" id="UP000009022">
    <property type="component" value="Unassembled WGS sequence"/>
</dbReference>
<dbReference type="SMART" id="SM00508">
    <property type="entry name" value="PostSET"/>
    <property type="match status" value="1"/>
</dbReference>
<dbReference type="SUPFAM" id="SSF82199">
    <property type="entry name" value="SET domain"/>
    <property type="match status" value="1"/>
</dbReference>
<evidence type="ECO:0000259" key="17">
    <source>
        <dbReference type="PROSITE" id="PS51805"/>
    </source>
</evidence>
<dbReference type="AlphaFoldDB" id="B3SCK4"/>
<feature type="domain" description="Post-SET" evidence="16">
    <location>
        <begin position="573"/>
        <end position="589"/>
    </location>
</feature>
<protein>
    <recommendedName>
        <fullName evidence="20">Histone-lysine N-methyltransferase</fullName>
    </recommendedName>
</protein>
<dbReference type="Pfam" id="PF05964">
    <property type="entry name" value="FYRN"/>
    <property type="match status" value="1"/>
</dbReference>
<dbReference type="PANTHER" id="PTHR45888:SF6">
    <property type="entry name" value="HL01030P-RELATED"/>
    <property type="match status" value="1"/>
</dbReference>
<evidence type="ECO:0000256" key="8">
    <source>
        <dbReference type="ARBA" id="ARBA00022771"/>
    </source>
</evidence>
<dbReference type="KEGG" id="tad:TRIADDRAFT_62004"/>
<name>B3SCK4_TRIAD</name>
<keyword evidence="13" id="KW-0539">Nucleus</keyword>
<evidence type="ECO:0000256" key="4">
    <source>
        <dbReference type="ARBA" id="ARBA00022679"/>
    </source>
</evidence>
<dbReference type="InterPro" id="IPR003616">
    <property type="entry name" value="Post-SET_dom"/>
</dbReference>
<dbReference type="Pfam" id="PF00856">
    <property type="entry name" value="SET"/>
    <property type="match status" value="1"/>
</dbReference>
<dbReference type="CTD" id="6759178"/>
<dbReference type="OrthoDB" id="308383at2759"/>
<dbReference type="InterPro" id="IPR046341">
    <property type="entry name" value="SET_dom_sf"/>
</dbReference>
<dbReference type="SMART" id="SM00249">
    <property type="entry name" value="PHD"/>
    <property type="match status" value="1"/>
</dbReference>
<evidence type="ECO:0000256" key="12">
    <source>
        <dbReference type="ARBA" id="ARBA00023163"/>
    </source>
</evidence>
<comment type="subcellular location">
    <subcellularLocation>
        <location evidence="1">Nucleus</location>
    </subcellularLocation>
</comment>
<evidence type="ECO:0000256" key="9">
    <source>
        <dbReference type="ARBA" id="ARBA00022833"/>
    </source>
</evidence>
<evidence type="ECO:0000256" key="13">
    <source>
        <dbReference type="ARBA" id="ARBA00023242"/>
    </source>
</evidence>
<dbReference type="STRING" id="10228.B3SCK4"/>
<dbReference type="Gene3D" id="3.30.160.360">
    <property type="match status" value="1"/>
</dbReference>
<dbReference type="PROSITE" id="PS51543">
    <property type="entry name" value="FYRC"/>
    <property type="match status" value="1"/>
</dbReference>
<dbReference type="GO" id="GO:0008168">
    <property type="term" value="F:methyltransferase activity"/>
    <property type="evidence" value="ECO:0007669"/>
    <property type="project" value="UniProtKB-KW"/>
</dbReference>
<evidence type="ECO:0000256" key="7">
    <source>
        <dbReference type="ARBA" id="ARBA00022737"/>
    </source>
</evidence>
<dbReference type="InterPro" id="IPR003888">
    <property type="entry name" value="FYrich_N"/>
</dbReference>
<keyword evidence="19" id="KW-1185">Reference proteome</keyword>
<keyword evidence="2" id="KW-0597">Phosphoprotein</keyword>
<dbReference type="InterPro" id="IPR003889">
    <property type="entry name" value="FYrich_C"/>
</dbReference>
<feature type="region of interest" description="Disordered" evidence="14">
    <location>
        <begin position="1"/>
        <end position="23"/>
    </location>
</feature>
<feature type="domain" description="SET" evidence="15">
    <location>
        <begin position="449"/>
        <end position="565"/>
    </location>
</feature>
<dbReference type="EMBL" id="DS985271">
    <property type="protein sequence ID" value="EDV19551.1"/>
    <property type="molecule type" value="Genomic_DNA"/>
</dbReference>
<gene>
    <name evidence="18" type="ORF">TRIADDRAFT_62004</name>
</gene>
<evidence type="ECO:0000256" key="2">
    <source>
        <dbReference type="ARBA" id="ARBA00022553"/>
    </source>
</evidence>
<dbReference type="FunFam" id="3.30.40.10:FF:000002">
    <property type="entry name" value="Histone-lysine N-methyltransferase"/>
    <property type="match status" value="1"/>
</dbReference>
<evidence type="ECO:0000256" key="1">
    <source>
        <dbReference type="ARBA" id="ARBA00004123"/>
    </source>
</evidence>
<evidence type="ECO:0000256" key="14">
    <source>
        <dbReference type="SAM" id="MobiDB-lite"/>
    </source>
</evidence>
<dbReference type="Pfam" id="PF05965">
    <property type="entry name" value="FYRC"/>
    <property type="match status" value="1"/>
</dbReference>
<evidence type="ECO:0000259" key="16">
    <source>
        <dbReference type="PROSITE" id="PS50868"/>
    </source>
</evidence>
<dbReference type="PROSITE" id="PS50280">
    <property type="entry name" value="SET"/>
    <property type="match status" value="1"/>
</dbReference>
<dbReference type="PhylomeDB" id="B3SCK4"/>
<dbReference type="CDD" id="cd19171">
    <property type="entry name" value="SET_KMT2C_2D"/>
    <property type="match status" value="1"/>
</dbReference>
<keyword evidence="5" id="KW-0949">S-adenosyl-L-methionine</keyword>
<keyword evidence="4" id="KW-0808">Transferase</keyword>
<feature type="domain" description="PHD-type" evidence="17">
    <location>
        <begin position="79"/>
        <end position="187"/>
    </location>
</feature>
<evidence type="ECO:0000256" key="10">
    <source>
        <dbReference type="ARBA" id="ARBA00022853"/>
    </source>
</evidence>
<evidence type="ECO:0000313" key="18">
    <source>
        <dbReference type="EMBL" id="EDV19551.1"/>
    </source>
</evidence>
<accession>B3SCK4</accession>
<dbReference type="OMA" id="SSHCKRP"/>
<dbReference type="Gene3D" id="3.30.40.10">
    <property type="entry name" value="Zinc/RING finger domain, C3HC4 (zinc finger)"/>
    <property type="match status" value="1"/>
</dbReference>
<evidence type="ECO:0000256" key="5">
    <source>
        <dbReference type="ARBA" id="ARBA00022691"/>
    </source>
</evidence>
<evidence type="ECO:0000259" key="15">
    <source>
        <dbReference type="PROSITE" id="PS50280"/>
    </source>
</evidence>
<keyword evidence="9" id="KW-0862">Zinc</keyword>
<keyword evidence="12" id="KW-0804">Transcription</keyword>
<dbReference type="PROSITE" id="PS50868">
    <property type="entry name" value="POST_SET"/>
    <property type="match status" value="1"/>
</dbReference>
<dbReference type="RefSeq" id="XP_002117983.1">
    <property type="nucleotide sequence ID" value="XM_002117947.1"/>
</dbReference>
<sequence>MEIHDNSFDKQYEEGGTKSSTLGTLSKLNASRRRKSLRWKHWKQSFEKKPQADRNESLSYKLYLQLKSTISPPEHICDKRCCEFCSEFGDGAPEYRGRLLNLDIDKWVHINCALWSCDVYETCDGALHMVQDAYAKGKKTNCFFCKKLGATIKCHQRNCNRYYHFYCAVESKCRFFADKTVYCSKHLESASCEIVLESFKISRLVFIKRDELMQISRVLKDQVDKGYILRVGSLIFQSLGQLMPRHLSGFHSSTAVYPPGYQVKRIFWSPNGDNTRCFYTCKITESFGAPKFSINVEHKDESHLIVEKDCPKDVWQESLKSIRQLRENNKRIKLFDDYITGEDLFGLLDPWILRLLESLPGIDGMKNYKIRYGRCPYLELPLAINPSGCARTELVVRSRFKRRHTLCTSTAISARAPAGGVFDTHQSYTKLFVHSKTAQYRKLKSEWRSNIYLGRSLIQGLGLFARKNIEKNTMVIEYIGAMIRNEVANKRERIYQKANHGIYMFRIDPDFVVDATEDGGLARYINHSCQPNCVAEVVTFDSEPRIIIISNRRIDKGEELTYDYKFEYEDDLNKIPCMCGAPNCRGWMN</sequence>
<reference evidence="18 19" key="1">
    <citation type="journal article" date="2008" name="Nature">
        <title>The Trichoplax genome and the nature of placozoans.</title>
        <authorList>
            <person name="Srivastava M."/>
            <person name="Begovic E."/>
            <person name="Chapman J."/>
            <person name="Putnam N.H."/>
            <person name="Hellsten U."/>
            <person name="Kawashima T."/>
            <person name="Kuo A."/>
            <person name="Mitros T."/>
            <person name="Salamov A."/>
            <person name="Carpenter M.L."/>
            <person name="Signorovitch A.Y."/>
            <person name="Moreno M.A."/>
            <person name="Kamm K."/>
            <person name="Grimwood J."/>
            <person name="Schmutz J."/>
            <person name="Shapiro H."/>
            <person name="Grigoriev I.V."/>
            <person name="Buss L.W."/>
            <person name="Schierwater B."/>
            <person name="Dellaporta S.L."/>
            <person name="Rokhsar D.S."/>
        </authorList>
    </citation>
    <scope>NUCLEOTIDE SEQUENCE [LARGE SCALE GENOMIC DNA]</scope>
    <source>
        <strain evidence="18 19">Grell-BS-1999</strain>
    </source>
</reference>
<keyword evidence="3" id="KW-0489">Methyltransferase</keyword>
<dbReference type="InterPro" id="IPR001965">
    <property type="entry name" value="Znf_PHD"/>
</dbReference>
<dbReference type="PROSITE" id="PS51805">
    <property type="entry name" value="EPHD"/>
    <property type="match status" value="1"/>
</dbReference>
<keyword evidence="11" id="KW-0805">Transcription regulation</keyword>
<dbReference type="InterPro" id="IPR013083">
    <property type="entry name" value="Znf_RING/FYVE/PHD"/>
</dbReference>
<keyword evidence="10" id="KW-0156">Chromatin regulator</keyword>
<evidence type="ECO:0000256" key="6">
    <source>
        <dbReference type="ARBA" id="ARBA00022723"/>
    </source>
</evidence>
<dbReference type="InParanoid" id="B3SCK4"/>
<dbReference type="SMART" id="SM00317">
    <property type="entry name" value="SET"/>
    <property type="match status" value="1"/>
</dbReference>
<dbReference type="HOGENOM" id="CLU_020840_0_4_1"/>